<dbReference type="GO" id="GO:0008880">
    <property type="term" value="F:glucuronate isomerase activity"/>
    <property type="evidence" value="ECO:0007669"/>
    <property type="project" value="UniProtKB-UniRule"/>
</dbReference>
<dbReference type="EMBL" id="JAARQN010000008">
    <property type="protein sequence ID" value="MBC1458060.1"/>
    <property type="molecule type" value="Genomic_DNA"/>
</dbReference>
<name>A0A841YXB2_9LIST</name>
<comment type="catalytic activity">
    <reaction evidence="1 7">
        <text>D-glucuronate = D-fructuronate</text>
        <dbReference type="Rhea" id="RHEA:13049"/>
        <dbReference type="ChEBI" id="CHEBI:58720"/>
        <dbReference type="ChEBI" id="CHEBI:59863"/>
        <dbReference type="EC" id="5.3.1.12"/>
    </reaction>
</comment>
<keyword evidence="6 7" id="KW-0413">Isomerase</keyword>
<dbReference type="PANTHER" id="PTHR30068">
    <property type="entry name" value="URONATE ISOMERASE"/>
    <property type="match status" value="1"/>
</dbReference>
<dbReference type="GO" id="GO:0042840">
    <property type="term" value="P:D-glucuronate catabolic process"/>
    <property type="evidence" value="ECO:0007669"/>
    <property type="project" value="TreeGrafter"/>
</dbReference>
<dbReference type="UniPathway" id="UPA00246"/>
<evidence type="ECO:0000256" key="1">
    <source>
        <dbReference type="ARBA" id="ARBA00001165"/>
    </source>
</evidence>
<sequence length="468" mass="54088">MMHFMNEDFLLDSDSAKILYHDYAKKMPIYDYHCHLSPKEIAENKPFDTITQIWLAGDHYKWRAMRSFGVDERLITGDASDKEKFRAWIETLPYTIGNPLYHWSHMELKRYFNFDGVVQAADWEQLWDHCQAQLQSDKLRPQSIIQRSQVKVICTTDDPVDSLIYHKQIAANQAIEAKVLPTFRPDRALEINKPTFRLFVEELGAVSNKEITQFQDFLEALEKRVDYFHEAGCRLADHGFEFLFYEAVTLAEASALFAKACDGDRLNLTEEKQYKTFLLQFLAAHYSRLGWVMQWHIGAIRNNNTKRFDALGPDSGFDSINDFPLAKPLNQLLNSLEMQDCLPKTIIYTLNPTHNDLIASTIGNFQASGQKGKIQFGSGWWYNDKKTGMIQQMTALAEAGLISTFVGMLTDSRSFLSYTRHEYFRRILCQLIGGWIEAGELPRDYAFIGQIVQDISFHNAKKYFQIAL</sequence>
<dbReference type="HAMAP" id="MF_00675">
    <property type="entry name" value="UxaC"/>
    <property type="match status" value="1"/>
</dbReference>
<comment type="catalytic activity">
    <reaction evidence="7">
        <text>aldehydo-D-galacturonate = keto-D-tagaturonate</text>
        <dbReference type="Rhea" id="RHEA:27702"/>
        <dbReference type="ChEBI" id="CHEBI:12952"/>
        <dbReference type="ChEBI" id="CHEBI:17886"/>
    </reaction>
</comment>
<accession>A0A841YXB2</accession>
<dbReference type="Proteomes" id="UP000569903">
    <property type="component" value="Unassembled WGS sequence"/>
</dbReference>
<dbReference type="Gene3D" id="1.10.2020.10">
    <property type="entry name" value="uronate isomerase, domain 2, chain A"/>
    <property type="match status" value="1"/>
</dbReference>
<dbReference type="AlphaFoldDB" id="A0A841YXB2"/>
<dbReference type="Gene3D" id="3.20.20.140">
    <property type="entry name" value="Metal-dependent hydrolases"/>
    <property type="match status" value="1"/>
</dbReference>
<dbReference type="RefSeq" id="WP_185389291.1">
    <property type="nucleotide sequence ID" value="NZ_JAARQN010000008.1"/>
</dbReference>
<evidence type="ECO:0000313" key="8">
    <source>
        <dbReference type="EMBL" id="MBC1458060.1"/>
    </source>
</evidence>
<evidence type="ECO:0000256" key="3">
    <source>
        <dbReference type="ARBA" id="ARBA00008397"/>
    </source>
</evidence>
<evidence type="ECO:0000256" key="4">
    <source>
        <dbReference type="ARBA" id="ARBA00012546"/>
    </source>
</evidence>
<dbReference type="InterPro" id="IPR032466">
    <property type="entry name" value="Metal_Hydrolase"/>
</dbReference>
<dbReference type="Pfam" id="PF02614">
    <property type="entry name" value="UxaC"/>
    <property type="match status" value="1"/>
</dbReference>
<dbReference type="SUPFAM" id="SSF51556">
    <property type="entry name" value="Metallo-dependent hydrolases"/>
    <property type="match status" value="1"/>
</dbReference>
<gene>
    <name evidence="7 8" type="primary">uxaC</name>
    <name evidence="8" type="ORF">HB850_09830</name>
</gene>
<proteinExistence type="inferred from homology"/>
<dbReference type="PANTHER" id="PTHR30068:SF4">
    <property type="entry name" value="URONATE ISOMERASE"/>
    <property type="match status" value="1"/>
</dbReference>
<comment type="similarity">
    <text evidence="3 7">Belongs to the metallo-dependent hydrolases superfamily. Uronate isomerase family.</text>
</comment>
<comment type="caution">
    <text evidence="8">The sequence shown here is derived from an EMBL/GenBank/DDBJ whole genome shotgun (WGS) entry which is preliminary data.</text>
</comment>
<dbReference type="InterPro" id="IPR003766">
    <property type="entry name" value="Uronate_isomerase"/>
</dbReference>
<reference evidence="8 9" key="1">
    <citation type="submission" date="2020-03" db="EMBL/GenBank/DDBJ databases">
        <title>Soil Listeria distribution.</title>
        <authorList>
            <person name="Liao J."/>
            <person name="Wiedmann M."/>
        </authorList>
    </citation>
    <scope>NUCLEOTIDE SEQUENCE [LARGE SCALE GENOMIC DNA]</scope>
    <source>
        <strain evidence="8 9">FSL L7-1614</strain>
    </source>
</reference>
<evidence type="ECO:0000256" key="5">
    <source>
        <dbReference type="ARBA" id="ARBA00020555"/>
    </source>
</evidence>
<evidence type="ECO:0000256" key="7">
    <source>
        <dbReference type="HAMAP-Rule" id="MF_00675"/>
    </source>
</evidence>
<dbReference type="EC" id="5.3.1.12" evidence="4 7"/>
<organism evidence="8 9">
    <name type="scientific">Listeria newyorkensis</name>
    <dbReference type="NCBI Taxonomy" id="1497681"/>
    <lineage>
        <taxon>Bacteria</taxon>
        <taxon>Bacillati</taxon>
        <taxon>Bacillota</taxon>
        <taxon>Bacilli</taxon>
        <taxon>Bacillales</taxon>
        <taxon>Listeriaceae</taxon>
        <taxon>Listeria</taxon>
    </lineage>
</organism>
<dbReference type="NCBIfam" id="NF002794">
    <property type="entry name" value="PRK02925.1"/>
    <property type="match status" value="1"/>
</dbReference>
<evidence type="ECO:0000256" key="6">
    <source>
        <dbReference type="ARBA" id="ARBA00023235"/>
    </source>
</evidence>
<evidence type="ECO:0000313" key="9">
    <source>
        <dbReference type="Proteomes" id="UP000569903"/>
    </source>
</evidence>
<comment type="pathway">
    <text evidence="2 7">Carbohydrate metabolism; pentose and glucuronate interconversion.</text>
</comment>
<evidence type="ECO:0000256" key="2">
    <source>
        <dbReference type="ARBA" id="ARBA00004892"/>
    </source>
</evidence>
<dbReference type="GO" id="GO:0019698">
    <property type="term" value="P:D-galacturonate catabolic process"/>
    <property type="evidence" value="ECO:0007669"/>
    <property type="project" value="TreeGrafter"/>
</dbReference>
<protein>
    <recommendedName>
        <fullName evidence="5 7">Uronate isomerase</fullName>
        <ecNumber evidence="4 7">5.3.1.12</ecNumber>
    </recommendedName>
    <alternativeName>
        <fullName evidence="7">Glucuronate isomerase</fullName>
    </alternativeName>
    <alternativeName>
        <fullName evidence="7">Uronic isomerase</fullName>
    </alternativeName>
</protein>